<evidence type="ECO:0000313" key="1">
    <source>
        <dbReference type="EMBL" id="NMJ43276.1"/>
    </source>
</evidence>
<sequence length="153" mass="16634">MDELDLADLFRKLGARDPDAWAQSQLQEGIPQLARFVFLRQAWRLLTSQPGRSWVAALKAQPAAIGPEAAAALDRIAAAGVTEEDLTAVVRIIERELLFSFCYLLSDPGDLEPEISDMAWGLFQVDEHGRPIAAIPGLHESVLETDPEGGGAD</sequence>
<dbReference type="EMBL" id="JABBKX010000007">
    <property type="protein sequence ID" value="NMJ43276.1"/>
    <property type="molecule type" value="Genomic_DNA"/>
</dbReference>
<accession>A0A848EH24</accession>
<gene>
    <name evidence="1" type="ORF">GWK16_18655</name>
</gene>
<organism evidence="1 2">
    <name type="scientific">Neoroseomonas marina</name>
    <dbReference type="NCBI Taxonomy" id="1232220"/>
    <lineage>
        <taxon>Bacteria</taxon>
        <taxon>Pseudomonadati</taxon>
        <taxon>Pseudomonadota</taxon>
        <taxon>Alphaproteobacteria</taxon>
        <taxon>Acetobacterales</taxon>
        <taxon>Acetobacteraceae</taxon>
        <taxon>Neoroseomonas</taxon>
    </lineage>
</organism>
<dbReference type="RefSeq" id="WP_170055483.1">
    <property type="nucleotide sequence ID" value="NZ_JABBKX010000007.1"/>
</dbReference>
<dbReference type="Proteomes" id="UP000548582">
    <property type="component" value="Unassembled WGS sequence"/>
</dbReference>
<evidence type="ECO:0000313" key="2">
    <source>
        <dbReference type="Proteomes" id="UP000548582"/>
    </source>
</evidence>
<dbReference type="AlphaFoldDB" id="A0A848EH24"/>
<proteinExistence type="predicted"/>
<reference evidence="1 2" key="1">
    <citation type="submission" date="2020-03" db="EMBL/GenBank/DDBJ databases">
        <authorList>
            <person name="Sun Q."/>
        </authorList>
    </citation>
    <scope>NUCLEOTIDE SEQUENCE [LARGE SCALE GENOMIC DNA]</scope>
    <source>
        <strain evidence="1 2">JC162</strain>
    </source>
</reference>
<name>A0A848EH24_9PROT</name>
<comment type="caution">
    <text evidence="1">The sequence shown here is derived from an EMBL/GenBank/DDBJ whole genome shotgun (WGS) entry which is preliminary data.</text>
</comment>
<protein>
    <submittedName>
        <fullName evidence="1">Uncharacterized protein</fullName>
    </submittedName>
</protein>
<keyword evidence="2" id="KW-1185">Reference proteome</keyword>